<name>A0A450XAD4_9GAMM</name>
<evidence type="ECO:0000256" key="1">
    <source>
        <dbReference type="ARBA" id="ARBA00022603"/>
    </source>
</evidence>
<dbReference type="EMBL" id="CAADFM010000029">
    <property type="protein sequence ID" value="VFK09903.1"/>
    <property type="molecule type" value="Genomic_DNA"/>
</dbReference>
<reference evidence="5" key="1">
    <citation type="submission" date="2019-02" db="EMBL/GenBank/DDBJ databases">
        <authorList>
            <person name="Gruber-Vodicka R. H."/>
            <person name="Seah K. B. B."/>
        </authorList>
    </citation>
    <scope>NUCLEOTIDE SEQUENCE</scope>
    <source>
        <strain evidence="4">BECK_S312</strain>
        <strain evidence="5">BECK_S426</strain>
    </source>
</reference>
<accession>A0A450XAD4</accession>
<dbReference type="InterPro" id="IPR029063">
    <property type="entry name" value="SAM-dependent_MTases_sf"/>
</dbReference>
<dbReference type="PANTHER" id="PTHR10509">
    <property type="entry name" value="O-METHYLTRANSFERASE-RELATED"/>
    <property type="match status" value="1"/>
</dbReference>
<dbReference type="InterPro" id="IPR002935">
    <property type="entry name" value="SAM_O-MeTrfase"/>
</dbReference>
<dbReference type="Pfam" id="PF01596">
    <property type="entry name" value="Methyltransf_3"/>
    <property type="match status" value="1"/>
</dbReference>
<evidence type="ECO:0000256" key="2">
    <source>
        <dbReference type="ARBA" id="ARBA00022679"/>
    </source>
</evidence>
<dbReference type="GO" id="GO:0008171">
    <property type="term" value="F:O-methyltransferase activity"/>
    <property type="evidence" value="ECO:0007669"/>
    <property type="project" value="InterPro"/>
</dbReference>
<sequence>MEKHITGLAIGIGNIQDSLEHLRRGEIKEAARYIETGLERLAGIEAAIFSNTSPPSEDLAAIERRTRDTDWPRLHREGKTRYELEAEMLTGNPEVWLLKMIIGMAGYKKILEIGMFTGYATLGMAEALPDNGEIVACEIEPYVADMARSFFERTHHSGKITIRIGPALESMRALADEGKRFDFIFIDANKLEYADYLNAILDLSLLSPQGCIAVDNTLYQGEIYLPPGKCSPRGKVIEQFNRLVANHPDLTHVMLPLRDGITLIGR</sequence>
<evidence type="ECO:0000313" key="5">
    <source>
        <dbReference type="EMBL" id="VFK26160.1"/>
    </source>
</evidence>
<dbReference type="PROSITE" id="PS51682">
    <property type="entry name" value="SAM_OMT_I"/>
    <property type="match status" value="1"/>
</dbReference>
<dbReference type="Gene3D" id="3.40.50.150">
    <property type="entry name" value="Vaccinia Virus protein VP39"/>
    <property type="match status" value="1"/>
</dbReference>
<organism evidence="5">
    <name type="scientific">Candidatus Kentrum sp. LPFa</name>
    <dbReference type="NCBI Taxonomy" id="2126335"/>
    <lineage>
        <taxon>Bacteria</taxon>
        <taxon>Pseudomonadati</taxon>
        <taxon>Pseudomonadota</taxon>
        <taxon>Gammaproteobacteria</taxon>
        <taxon>Candidatus Kentrum</taxon>
    </lineage>
</organism>
<dbReference type="PANTHER" id="PTHR10509:SF14">
    <property type="entry name" value="CAFFEOYL-COA O-METHYLTRANSFERASE 3-RELATED"/>
    <property type="match status" value="1"/>
</dbReference>
<dbReference type="GO" id="GO:0032259">
    <property type="term" value="P:methylation"/>
    <property type="evidence" value="ECO:0007669"/>
    <property type="project" value="UniProtKB-KW"/>
</dbReference>
<dbReference type="GO" id="GO:0008757">
    <property type="term" value="F:S-adenosylmethionine-dependent methyltransferase activity"/>
    <property type="evidence" value="ECO:0007669"/>
    <property type="project" value="TreeGrafter"/>
</dbReference>
<protein>
    <submittedName>
        <fullName evidence="5">Caffeoyl-CoA O-methyltransferase</fullName>
    </submittedName>
</protein>
<dbReference type="InterPro" id="IPR050362">
    <property type="entry name" value="Cation-dep_OMT"/>
</dbReference>
<keyword evidence="3" id="KW-0949">S-adenosyl-L-methionine</keyword>
<evidence type="ECO:0000256" key="3">
    <source>
        <dbReference type="ARBA" id="ARBA00022691"/>
    </source>
</evidence>
<proteinExistence type="predicted"/>
<keyword evidence="1 5" id="KW-0489">Methyltransferase</keyword>
<keyword evidence="2 5" id="KW-0808">Transferase</keyword>
<dbReference type="CDD" id="cd02440">
    <property type="entry name" value="AdoMet_MTases"/>
    <property type="match status" value="1"/>
</dbReference>
<dbReference type="EMBL" id="CAADFP010000031">
    <property type="protein sequence ID" value="VFK26160.1"/>
    <property type="molecule type" value="Genomic_DNA"/>
</dbReference>
<dbReference type="SUPFAM" id="SSF53335">
    <property type="entry name" value="S-adenosyl-L-methionine-dependent methyltransferases"/>
    <property type="match status" value="1"/>
</dbReference>
<gene>
    <name evidence="4" type="ORF">BECKLPF1236A_GA0070988_100295</name>
    <name evidence="5" type="ORF">BECKLPF1236C_GA0070990_100315</name>
</gene>
<dbReference type="AlphaFoldDB" id="A0A450XAD4"/>
<evidence type="ECO:0000313" key="4">
    <source>
        <dbReference type="EMBL" id="VFK09903.1"/>
    </source>
</evidence>